<name>A0AA46P9Q0_CYTFI</name>
<evidence type="ECO:0000256" key="9">
    <source>
        <dbReference type="SAM" id="Phobius"/>
    </source>
</evidence>
<evidence type="ECO:0000256" key="2">
    <source>
        <dbReference type="ARBA" id="ARBA00012438"/>
    </source>
</evidence>
<evidence type="ECO:0000313" key="11">
    <source>
        <dbReference type="EMBL" id="UYG93513.1"/>
    </source>
</evidence>
<dbReference type="Proteomes" id="UP001163104">
    <property type="component" value="Chromosome"/>
</dbReference>
<keyword evidence="8" id="KW-0902">Two-component regulatory system</keyword>
<dbReference type="InterPro" id="IPR005467">
    <property type="entry name" value="His_kinase_dom"/>
</dbReference>
<dbReference type="PRINTS" id="PR00344">
    <property type="entry name" value="BCTRLSENSOR"/>
</dbReference>
<protein>
    <recommendedName>
        <fullName evidence="2">histidine kinase</fullName>
        <ecNumber evidence="2">2.7.13.3</ecNumber>
    </recommendedName>
</protein>
<dbReference type="PANTHER" id="PTHR43065:SF46">
    <property type="entry name" value="C4-DICARBOXYLATE TRANSPORT SENSOR PROTEIN DCTB"/>
    <property type="match status" value="1"/>
</dbReference>
<dbReference type="SMART" id="SM00388">
    <property type="entry name" value="HisKA"/>
    <property type="match status" value="1"/>
</dbReference>
<dbReference type="EC" id="2.7.13.3" evidence="2"/>
<dbReference type="PANTHER" id="PTHR43065">
    <property type="entry name" value="SENSOR HISTIDINE KINASE"/>
    <property type="match status" value="1"/>
</dbReference>
<dbReference type="SUPFAM" id="SSF47384">
    <property type="entry name" value="Homodimeric domain of signal transducing histidine kinase"/>
    <property type="match status" value="1"/>
</dbReference>
<keyword evidence="7" id="KW-0067">ATP-binding</keyword>
<gene>
    <name evidence="11" type="ORF">OD459_14965</name>
</gene>
<proteinExistence type="predicted"/>
<evidence type="ECO:0000256" key="8">
    <source>
        <dbReference type="ARBA" id="ARBA00023012"/>
    </source>
</evidence>
<evidence type="ECO:0000256" key="1">
    <source>
        <dbReference type="ARBA" id="ARBA00000085"/>
    </source>
</evidence>
<feature type="transmembrane region" description="Helical" evidence="9">
    <location>
        <begin position="90"/>
        <end position="107"/>
    </location>
</feature>
<evidence type="ECO:0000256" key="7">
    <source>
        <dbReference type="ARBA" id="ARBA00022840"/>
    </source>
</evidence>
<feature type="transmembrane region" description="Helical" evidence="9">
    <location>
        <begin position="146"/>
        <end position="166"/>
    </location>
</feature>
<dbReference type="InterPro" id="IPR004358">
    <property type="entry name" value="Sig_transdc_His_kin-like_C"/>
</dbReference>
<evidence type="ECO:0000256" key="3">
    <source>
        <dbReference type="ARBA" id="ARBA00022553"/>
    </source>
</evidence>
<keyword evidence="5" id="KW-0547">Nucleotide-binding</keyword>
<dbReference type="AlphaFoldDB" id="A0AA46P9Q0"/>
<dbReference type="PROSITE" id="PS50109">
    <property type="entry name" value="HIS_KIN"/>
    <property type="match status" value="1"/>
</dbReference>
<dbReference type="InterPro" id="IPR036097">
    <property type="entry name" value="HisK_dim/P_sf"/>
</dbReference>
<dbReference type="InterPro" id="IPR003661">
    <property type="entry name" value="HisK_dim/P_dom"/>
</dbReference>
<dbReference type="GO" id="GO:0005524">
    <property type="term" value="F:ATP binding"/>
    <property type="evidence" value="ECO:0007669"/>
    <property type="project" value="UniProtKB-KW"/>
</dbReference>
<evidence type="ECO:0000313" key="12">
    <source>
        <dbReference type="Proteomes" id="UP001163104"/>
    </source>
</evidence>
<keyword evidence="6 11" id="KW-0418">Kinase</keyword>
<keyword evidence="9" id="KW-1133">Transmembrane helix</keyword>
<feature type="domain" description="Histidine kinase" evidence="10">
    <location>
        <begin position="196"/>
        <end position="402"/>
    </location>
</feature>
<feature type="transmembrane region" description="Helical" evidence="9">
    <location>
        <begin position="66"/>
        <end position="84"/>
    </location>
</feature>
<dbReference type="GO" id="GO:0000155">
    <property type="term" value="F:phosphorelay sensor kinase activity"/>
    <property type="evidence" value="ECO:0007669"/>
    <property type="project" value="InterPro"/>
</dbReference>
<dbReference type="SMART" id="SM00387">
    <property type="entry name" value="HATPase_c"/>
    <property type="match status" value="1"/>
</dbReference>
<feature type="transmembrane region" description="Helical" evidence="9">
    <location>
        <begin position="42"/>
        <end position="59"/>
    </location>
</feature>
<organism evidence="11 12">
    <name type="scientific">Cytobacillus firmus</name>
    <name type="common">Bacillus firmus</name>
    <dbReference type="NCBI Taxonomy" id="1399"/>
    <lineage>
        <taxon>Bacteria</taxon>
        <taxon>Bacillati</taxon>
        <taxon>Bacillota</taxon>
        <taxon>Bacilli</taxon>
        <taxon>Bacillales</taxon>
        <taxon>Bacillaceae</taxon>
        <taxon>Cytobacillus</taxon>
    </lineage>
</organism>
<dbReference type="Gene3D" id="3.30.565.10">
    <property type="entry name" value="Histidine kinase-like ATPase, C-terminal domain"/>
    <property type="match status" value="1"/>
</dbReference>
<keyword evidence="9" id="KW-0812">Transmembrane</keyword>
<dbReference type="EMBL" id="CP107027">
    <property type="protein sequence ID" value="UYG93513.1"/>
    <property type="molecule type" value="Genomic_DNA"/>
</dbReference>
<evidence type="ECO:0000259" key="10">
    <source>
        <dbReference type="PROSITE" id="PS50109"/>
    </source>
</evidence>
<reference evidence="11" key="1">
    <citation type="submission" date="2022-10" db="EMBL/GenBank/DDBJ databases">
        <title>Mechanism of multi-heavy metal repair in Cytobacillus Firmus M7.</title>
        <authorList>
            <person name="Li X."/>
            <person name="Yu C."/>
        </authorList>
    </citation>
    <scope>NUCLEOTIDE SEQUENCE</scope>
    <source>
        <strain evidence="11">M7</strain>
    </source>
</reference>
<dbReference type="SUPFAM" id="SSF55874">
    <property type="entry name" value="ATPase domain of HSP90 chaperone/DNA topoisomerase II/histidine kinase"/>
    <property type="match status" value="1"/>
</dbReference>
<dbReference type="InterPro" id="IPR003594">
    <property type="entry name" value="HATPase_dom"/>
</dbReference>
<dbReference type="Gene3D" id="1.10.287.130">
    <property type="match status" value="1"/>
</dbReference>
<comment type="catalytic activity">
    <reaction evidence="1">
        <text>ATP + protein L-histidine = ADP + protein N-phospho-L-histidine.</text>
        <dbReference type="EC" id="2.7.13.3"/>
    </reaction>
</comment>
<feature type="transmembrane region" description="Helical" evidence="9">
    <location>
        <begin position="12"/>
        <end position="30"/>
    </location>
</feature>
<dbReference type="Pfam" id="PF02518">
    <property type="entry name" value="HATPase_c"/>
    <property type="match status" value="1"/>
</dbReference>
<dbReference type="RefSeq" id="WP_263599178.1">
    <property type="nucleotide sequence ID" value="NZ_CP107027.1"/>
</dbReference>
<accession>A0AA46P9Q0</accession>
<dbReference type="InterPro" id="IPR036890">
    <property type="entry name" value="HATPase_C_sf"/>
</dbReference>
<evidence type="ECO:0000256" key="5">
    <source>
        <dbReference type="ARBA" id="ARBA00022741"/>
    </source>
</evidence>
<feature type="transmembrane region" description="Helical" evidence="9">
    <location>
        <begin position="112"/>
        <end position="131"/>
    </location>
</feature>
<keyword evidence="4" id="KW-0808">Transferase</keyword>
<sequence>MKEFNNKSNKKIYHIVAFIMIAIMILGLVADNPRMGDFGAGYMLNLVLVLILSACLLLYPRADTFVHRMIITIVSSVYFYTLFFLYPETWSNFIFLCLIPALSILFFDSRIFYFSLVLNCAGSVLLFGYIAAVDHGHQYAYIQQDLIGNVINFFASQVVVFFIFFLTNGRMKKQQLYYEQIQQSGRLKITGQLAAAVAHEVRNPLTVVKGFLQLFEQDPSFSSSRKGQISLMIDELHTAEQVISQFLSVAKPENEIASETVEVKAVLQSVADLLYSYGLLHDNRIEVNVADNCHIAVNRLEFKQLLINIMKNAIEASELGDIVQVTAAREKEFVVIKVTDQGRGMTESEVASLGTPFYSLKSKGTGLGMMICFAIVEKYKGTIQFKTALGHGTIVVIRFPSI</sequence>
<evidence type="ECO:0000256" key="6">
    <source>
        <dbReference type="ARBA" id="ARBA00022777"/>
    </source>
</evidence>
<dbReference type="Pfam" id="PF00512">
    <property type="entry name" value="HisKA"/>
    <property type="match status" value="1"/>
</dbReference>
<keyword evidence="3" id="KW-0597">Phosphoprotein</keyword>
<evidence type="ECO:0000256" key="4">
    <source>
        <dbReference type="ARBA" id="ARBA00022679"/>
    </source>
</evidence>
<keyword evidence="9" id="KW-0472">Membrane</keyword>
<dbReference type="CDD" id="cd00082">
    <property type="entry name" value="HisKA"/>
    <property type="match status" value="1"/>
</dbReference>